<organism evidence="2 3">
    <name type="scientific">Hymenobacter volaticus</name>
    <dbReference type="NCBI Taxonomy" id="2932254"/>
    <lineage>
        <taxon>Bacteria</taxon>
        <taxon>Pseudomonadati</taxon>
        <taxon>Bacteroidota</taxon>
        <taxon>Cytophagia</taxon>
        <taxon>Cytophagales</taxon>
        <taxon>Hymenobacteraceae</taxon>
        <taxon>Hymenobacter</taxon>
    </lineage>
</organism>
<dbReference type="Pfam" id="PF06491">
    <property type="entry name" value="Disulph_isomer"/>
    <property type="match status" value="1"/>
</dbReference>
<reference evidence="2" key="1">
    <citation type="submission" date="2022-04" db="EMBL/GenBank/DDBJ databases">
        <title>Hymenobacter sp. isolated from the air.</title>
        <authorList>
            <person name="Won M."/>
            <person name="Lee C.-M."/>
            <person name="Woen H.-Y."/>
            <person name="Kwon S.-W."/>
        </authorList>
    </citation>
    <scope>NUCLEOTIDE SEQUENCE</scope>
    <source>
        <strain evidence="2">5420S-77</strain>
    </source>
</reference>
<comment type="similarity">
    <text evidence="1">Belongs to the bacilliredoxin family.</text>
</comment>
<evidence type="ECO:0000313" key="3">
    <source>
        <dbReference type="Proteomes" id="UP000830401"/>
    </source>
</evidence>
<dbReference type="Proteomes" id="UP000830401">
    <property type="component" value="Chromosome"/>
</dbReference>
<gene>
    <name evidence="2" type="ORF">MUN86_18405</name>
</gene>
<dbReference type="InterPro" id="IPR009474">
    <property type="entry name" value="BrxB/BrxA"/>
</dbReference>
<name>A0ABY4G3S3_9BACT</name>
<dbReference type="PANTHER" id="PTHR40052:SF2">
    <property type="entry name" value="BACILLIREDOXIN BRXA"/>
    <property type="match status" value="1"/>
</dbReference>
<sequence>MATYPEYMVAPIRQDLVEAGFEQLMTPEEVDTVLNEQSGTVLVVVNSVCGCAAGKARPALKMAVASSEKKPNKLVTVFAGMETEAVAKVREHLLPYPPSSPAIALFKDGELVHMIERYHIEGNDMMRIVNNLQGAFEEYC</sequence>
<keyword evidence="3" id="KW-1185">Reference proteome</keyword>
<dbReference type="PANTHER" id="PTHR40052">
    <property type="entry name" value="UPF0403 PROTEIN YQIW-RELATED"/>
    <property type="match status" value="1"/>
</dbReference>
<dbReference type="NCBIfam" id="TIGR04191">
    <property type="entry name" value="YphP_YqiW"/>
    <property type="match status" value="1"/>
</dbReference>
<proteinExistence type="inferred from homology"/>
<dbReference type="EMBL" id="CP095061">
    <property type="protein sequence ID" value="UOQ65496.1"/>
    <property type="molecule type" value="Genomic_DNA"/>
</dbReference>
<evidence type="ECO:0000256" key="1">
    <source>
        <dbReference type="ARBA" id="ARBA00038305"/>
    </source>
</evidence>
<dbReference type="Gene3D" id="3.40.30.10">
    <property type="entry name" value="Glutaredoxin"/>
    <property type="match status" value="1"/>
</dbReference>
<evidence type="ECO:0000313" key="2">
    <source>
        <dbReference type="EMBL" id="UOQ65496.1"/>
    </source>
</evidence>
<protein>
    <submittedName>
        <fullName evidence="2">BrxA/BrxB family bacilliredoxin</fullName>
    </submittedName>
</protein>
<accession>A0ABY4G3S3</accession>
<dbReference type="RefSeq" id="WP_245119503.1">
    <property type="nucleotide sequence ID" value="NZ_CP095061.1"/>
</dbReference>